<feature type="transmembrane region" description="Helical" evidence="3">
    <location>
        <begin position="98"/>
        <end position="122"/>
    </location>
</feature>
<keyword evidence="3" id="KW-0472">Membrane</keyword>
<keyword evidence="1" id="KW-0805">Transcription regulation</keyword>
<feature type="domain" description="Putative zinc-finger" evidence="4">
    <location>
        <begin position="12"/>
        <end position="37"/>
    </location>
</feature>
<evidence type="ECO:0000259" key="4">
    <source>
        <dbReference type="Pfam" id="PF13490"/>
    </source>
</evidence>
<dbReference type="Gene3D" id="1.10.10.1320">
    <property type="entry name" value="Anti-sigma factor, zinc-finger domain"/>
    <property type="match status" value="1"/>
</dbReference>
<accession>A0A2U1ZTR9</accession>
<keyword evidence="2" id="KW-0804">Transcription</keyword>
<dbReference type="RefSeq" id="WP_109228715.1">
    <property type="nucleotide sequence ID" value="NZ_PYHR01000002.1"/>
</dbReference>
<proteinExistence type="predicted"/>
<dbReference type="Pfam" id="PF13490">
    <property type="entry name" value="zf-HC2"/>
    <property type="match status" value="1"/>
</dbReference>
<name>A0A2U1ZTR9_9MICO</name>
<comment type="caution">
    <text evidence="5">The sequence shown here is derived from an EMBL/GenBank/DDBJ whole genome shotgun (WGS) entry which is preliminary data.</text>
</comment>
<evidence type="ECO:0000313" key="6">
    <source>
        <dbReference type="Proteomes" id="UP000245166"/>
    </source>
</evidence>
<sequence length="278" mass="28750">MWPFGHLGDDAGALADGSLDEAGEARARAHLDGCDACTDLVRQQQRQRRLTSSLGAVEVPTSLQDRLLALTAADAADAGTDRPRAPWESTPRRSPIRLVAVAAVSVMGLGVVAGGSLVVLGASRTTSPERLTALAAEPMPGGADAVVVETSDGGTDAWPTGWTSPAELPTGTELVTVSELSSGDLRVELSVEGEAVTVLETHGVVDLTDVEVTRSVRVGQLEVHLVGDWWLTQAGGEVVAVTSTDEDLSLSVIREFDASGAPGVLESLSRGWQVIAGG</sequence>
<gene>
    <name evidence="5" type="ORF">C8046_06355</name>
</gene>
<dbReference type="InterPro" id="IPR027383">
    <property type="entry name" value="Znf_put"/>
</dbReference>
<organism evidence="5 6">
    <name type="scientific">Serinibacter arcticus</name>
    <dbReference type="NCBI Taxonomy" id="1655435"/>
    <lineage>
        <taxon>Bacteria</taxon>
        <taxon>Bacillati</taxon>
        <taxon>Actinomycetota</taxon>
        <taxon>Actinomycetes</taxon>
        <taxon>Micrococcales</taxon>
        <taxon>Beutenbergiaceae</taxon>
        <taxon>Serinibacter</taxon>
    </lineage>
</organism>
<keyword evidence="6" id="KW-1185">Reference proteome</keyword>
<dbReference type="InterPro" id="IPR041916">
    <property type="entry name" value="Anti_sigma_zinc_sf"/>
</dbReference>
<evidence type="ECO:0000256" key="3">
    <source>
        <dbReference type="SAM" id="Phobius"/>
    </source>
</evidence>
<keyword evidence="3" id="KW-0812">Transmembrane</keyword>
<keyword evidence="3" id="KW-1133">Transmembrane helix</keyword>
<evidence type="ECO:0000313" key="5">
    <source>
        <dbReference type="EMBL" id="PWD50333.1"/>
    </source>
</evidence>
<dbReference type="OrthoDB" id="3743969at2"/>
<reference evidence="5 6" key="1">
    <citation type="submission" date="2018-03" db="EMBL/GenBank/DDBJ databases">
        <title>Genome assembly of novel Miniimonas species PCH200.</title>
        <authorList>
            <person name="Thakur V."/>
            <person name="Kumar V."/>
            <person name="Singh D."/>
        </authorList>
    </citation>
    <scope>NUCLEOTIDE SEQUENCE [LARGE SCALE GENOMIC DNA]</scope>
    <source>
        <strain evidence="5 6">PCH200</strain>
    </source>
</reference>
<evidence type="ECO:0000256" key="2">
    <source>
        <dbReference type="ARBA" id="ARBA00023163"/>
    </source>
</evidence>
<dbReference type="Proteomes" id="UP000245166">
    <property type="component" value="Unassembled WGS sequence"/>
</dbReference>
<dbReference type="AlphaFoldDB" id="A0A2U1ZTR9"/>
<protein>
    <recommendedName>
        <fullName evidence="4">Putative zinc-finger domain-containing protein</fullName>
    </recommendedName>
</protein>
<evidence type="ECO:0000256" key="1">
    <source>
        <dbReference type="ARBA" id="ARBA00023015"/>
    </source>
</evidence>
<dbReference type="EMBL" id="PYHR01000002">
    <property type="protein sequence ID" value="PWD50333.1"/>
    <property type="molecule type" value="Genomic_DNA"/>
</dbReference>